<dbReference type="RefSeq" id="WP_092993159.1">
    <property type="nucleotide sequence ID" value="NZ_FMWD01000002.1"/>
</dbReference>
<evidence type="ECO:0000256" key="13">
    <source>
        <dbReference type="ARBA" id="ARBA00047690"/>
    </source>
</evidence>
<keyword evidence="8 14" id="KW-0350">Heme biosynthesis</keyword>
<dbReference type="PROSITE" id="PS00943">
    <property type="entry name" value="UBIA"/>
    <property type="match status" value="1"/>
</dbReference>
<feature type="transmembrane region" description="Helical" evidence="14">
    <location>
        <begin position="48"/>
        <end position="73"/>
    </location>
</feature>
<dbReference type="Proteomes" id="UP000199648">
    <property type="component" value="Unassembled WGS sequence"/>
</dbReference>
<sequence length="298" mass="32354">MPLSDAVCATPAASWRRYLSLTKPRIVGLMLFTALVGMFLAIDDSAMPWSRILFGLLGIGLAAGAGAVINHLLDAHIDAIMERTRHRPMPSGQIGSTGALGFALILAVSAMAILTGLVNVLTAALTFTAMIGYAVLYTAFLKRSTPQNIVWGGAAGASPPLLGAAAVTGEVTLDALLLSLIIFVWTPPHFWPLAIHRVDDYRHAKIPMLPVTHGLHFTKTQVLLYSIMLMAVALLPFVTRSAGILYLLGVIPLGLGFIWHAWRLYRGERDEHAMVTFRYSILYLFGLFALLLADHWAL</sequence>
<evidence type="ECO:0000313" key="16">
    <source>
        <dbReference type="Proteomes" id="UP000199648"/>
    </source>
</evidence>
<feature type="transmembrane region" description="Helical" evidence="14">
    <location>
        <begin position="175"/>
        <end position="195"/>
    </location>
</feature>
<dbReference type="EMBL" id="FMWD01000002">
    <property type="protein sequence ID" value="SCZ53574.1"/>
    <property type="molecule type" value="Genomic_DNA"/>
</dbReference>
<dbReference type="CDD" id="cd13957">
    <property type="entry name" value="PT_UbiA_Cox10"/>
    <property type="match status" value="1"/>
</dbReference>
<feature type="transmembrane region" description="Helical" evidence="14">
    <location>
        <begin position="222"/>
        <end position="238"/>
    </location>
</feature>
<name>A0A1G5PVI1_9GAMM</name>
<dbReference type="NCBIfam" id="NF003349">
    <property type="entry name" value="PRK04375.1-2"/>
    <property type="match status" value="1"/>
</dbReference>
<evidence type="ECO:0000256" key="6">
    <source>
        <dbReference type="ARBA" id="ARBA00022692"/>
    </source>
</evidence>
<dbReference type="AlphaFoldDB" id="A0A1G5PVI1"/>
<dbReference type="InterPro" id="IPR000537">
    <property type="entry name" value="UbiA_prenyltransferase"/>
</dbReference>
<gene>
    <name evidence="14" type="primary">cyoE</name>
    <name evidence="15" type="ORF">SAMN03097708_00956</name>
</gene>
<keyword evidence="9 14" id="KW-0472">Membrane</keyword>
<dbReference type="HAMAP" id="MF_00154">
    <property type="entry name" value="CyoE_CtaB"/>
    <property type="match status" value="1"/>
</dbReference>
<evidence type="ECO:0000313" key="15">
    <source>
        <dbReference type="EMBL" id="SCZ53574.1"/>
    </source>
</evidence>
<comment type="subcellular location">
    <subcellularLocation>
        <location evidence="1 14">Cell membrane</location>
        <topology evidence="1 14">Multi-pass membrane protein</topology>
    </subcellularLocation>
</comment>
<reference evidence="15 16" key="1">
    <citation type="submission" date="2016-10" db="EMBL/GenBank/DDBJ databases">
        <authorList>
            <person name="de Groot N.N."/>
        </authorList>
    </citation>
    <scope>NUCLEOTIDE SEQUENCE [LARGE SCALE GENOMIC DNA]</scope>
    <source>
        <strain evidence="15 16">HLD2</strain>
    </source>
</reference>
<evidence type="ECO:0000256" key="7">
    <source>
        <dbReference type="ARBA" id="ARBA00022989"/>
    </source>
</evidence>
<evidence type="ECO:0000256" key="3">
    <source>
        <dbReference type="ARBA" id="ARBA00012292"/>
    </source>
</evidence>
<dbReference type="UniPathway" id="UPA00834">
    <property type="reaction ID" value="UER00712"/>
</dbReference>
<comment type="miscellaneous">
    <text evidence="14">Carbon 2 of the heme B porphyrin ring is defined according to the Fischer nomenclature.</text>
</comment>
<evidence type="ECO:0000256" key="4">
    <source>
        <dbReference type="ARBA" id="ARBA00022475"/>
    </source>
</evidence>
<dbReference type="InterPro" id="IPR006369">
    <property type="entry name" value="Protohaem_IX_farnesylTrfase"/>
</dbReference>
<comment type="pathway">
    <text evidence="2 14">Porphyrin-containing compound metabolism; heme O biosynthesis; heme O from protoheme: step 1/1.</text>
</comment>
<dbReference type="Gene3D" id="1.10.357.140">
    <property type="entry name" value="UbiA prenyltransferase"/>
    <property type="match status" value="1"/>
</dbReference>
<dbReference type="EC" id="2.5.1.141" evidence="3 14"/>
<dbReference type="InterPro" id="IPR044878">
    <property type="entry name" value="UbiA_sf"/>
</dbReference>
<evidence type="ECO:0000256" key="2">
    <source>
        <dbReference type="ARBA" id="ARBA00004919"/>
    </source>
</evidence>
<feature type="transmembrane region" description="Helical" evidence="14">
    <location>
        <begin position="120"/>
        <end position="141"/>
    </location>
</feature>
<evidence type="ECO:0000256" key="12">
    <source>
        <dbReference type="ARBA" id="ARBA00042475"/>
    </source>
</evidence>
<evidence type="ECO:0000256" key="9">
    <source>
        <dbReference type="ARBA" id="ARBA00023136"/>
    </source>
</evidence>
<evidence type="ECO:0000256" key="5">
    <source>
        <dbReference type="ARBA" id="ARBA00022679"/>
    </source>
</evidence>
<comment type="similarity">
    <text evidence="14">Belongs to the UbiA prenyltransferase family. Protoheme IX farnesyltransferase subfamily.</text>
</comment>
<keyword evidence="4 14" id="KW-1003">Cell membrane</keyword>
<keyword evidence="16" id="KW-1185">Reference proteome</keyword>
<dbReference type="InterPro" id="IPR030470">
    <property type="entry name" value="UbiA_prenylTrfase_CS"/>
</dbReference>
<feature type="transmembrane region" description="Helical" evidence="14">
    <location>
        <begin position="26"/>
        <end position="42"/>
    </location>
</feature>
<feature type="transmembrane region" description="Helical" evidence="14">
    <location>
        <begin position="277"/>
        <end position="297"/>
    </location>
</feature>
<evidence type="ECO:0000256" key="14">
    <source>
        <dbReference type="HAMAP-Rule" id="MF_00154"/>
    </source>
</evidence>
<keyword evidence="6 14" id="KW-0812">Transmembrane</keyword>
<protein>
    <recommendedName>
        <fullName evidence="11 14">Protoheme IX farnesyltransferase</fullName>
        <ecNumber evidence="3 14">2.5.1.141</ecNumber>
    </recommendedName>
    <alternativeName>
        <fullName evidence="12 14">Heme B farnesyltransferase</fullName>
    </alternativeName>
    <alternativeName>
        <fullName evidence="10 14">Heme O synthase</fullName>
    </alternativeName>
</protein>
<organism evidence="15 16">
    <name type="scientific">Thiohalomonas denitrificans</name>
    <dbReference type="NCBI Taxonomy" id="415747"/>
    <lineage>
        <taxon>Bacteria</taxon>
        <taxon>Pseudomonadati</taxon>
        <taxon>Pseudomonadota</taxon>
        <taxon>Gammaproteobacteria</taxon>
        <taxon>Thiohalomonadales</taxon>
        <taxon>Thiohalomonadaceae</taxon>
        <taxon>Thiohalomonas</taxon>
    </lineage>
</organism>
<dbReference type="GO" id="GO:0008495">
    <property type="term" value="F:protoheme IX farnesyltransferase activity"/>
    <property type="evidence" value="ECO:0007669"/>
    <property type="project" value="UniProtKB-UniRule"/>
</dbReference>
<evidence type="ECO:0000256" key="8">
    <source>
        <dbReference type="ARBA" id="ARBA00023133"/>
    </source>
</evidence>
<dbReference type="OrthoDB" id="9814417at2"/>
<dbReference type="PANTHER" id="PTHR43448:SF7">
    <property type="entry name" value="4-HYDROXYBENZOATE SOLANESYLTRANSFERASE"/>
    <property type="match status" value="1"/>
</dbReference>
<dbReference type="PANTHER" id="PTHR43448">
    <property type="entry name" value="PROTOHEME IX FARNESYLTRANSFERASE, MITOCHONDRIAL"/>
    <property type="match status" value="1"/>
</dbReference>
<proteinExistence type="inferred from homology"/>
<comment type="catalytic activity">
    <reaction evidence="13 14">
        <text>heme b + (2E,6E)-farnesyl diphosphate + H2O = Fe(II)-heme o + diphosphate</text>
        <dbReference type="Rhea" id="RHEA:28070"/>
        <dbReference type="ChEBI" id="CHEBI:15377"/>
        <dbReference type="ChEBI" id="CHEBI:33019"/>
        <dbReference type="ChEBI" id="CHEBI:60344"/>
        <dbReference type="ChEBI" id="CHEBI:60530"/>
        <dbReference type="ChEBI" id="CHEBI:175763"/>
        <dbReference type="EC" id="2.5.1.141"/>
    </reaction>
</comment>
<comment type="function">
    <text evidence="14">Converts heme B (protoheme IX) to heme O by substitution of the vinyl group on carbon 2 of heme B porphyrin ring with a hydroxyethyl farnesyl side group.</text>
</comment>
<dbReference type="NCBIfam" id="TIGR01473">
    <property type="entry name" value="cyoE_ctaB"/>
    <property type="match status" value="1"/>
</dbReference>
<dbReference type="GO" id="GO:0048034">
    <property type="term" value="P:heme O biosynthetic process"/>
    <property type="evidence" value="ECO:0007669"/>
    <property type="project" value="UniProtKB-UniRule"/>
</dbReference>
<accession>A0A1G5PVI1</accession>
<dbReference type="Pfam" id="PF01040">
    <property type="entry name" value="UbiA"/>
    <property type="match status" value="1"/>
</dbReference>
<evidence type="ECO:0000256" key="1">
    <source>
        <dbReference type="ARBA" id="ARBA00004651"/>
    </source>
</evidence>
<dbReference type="GO" id="GO:0005886">
    <property type="term" value="C:plasma membrane"/>
    <property type="evidence" value="ECO:0007669"/>
    <property type="project" value="UniProtKB-SubCell"/>
</dbReference>
<evidence type="ECO:0000256" key="10">
    <source>
        <dbReference type="ARBA" id="ARBA00030253"/>
    </source>
</evidence>
<feature type="transmembrane region" description="Helical" evidence="14">
    <location>
        <begin position="244"/>
        <end position="265"/>
    </location>
</feature>
<keyword evidence="5 14" id="KW-0808">Transferase</keyword>
<feature type="transmembrane region" description="Helical" evidence="14">
    <location>
        <begin position="94"/>
        <end position="114"/>
    </location>
</feature>
<feature type="transmembrane region" description="Helical" evidence="14">
    <location>
        <begin position="148"/>
        <end position="169"/>
    </location>
</feature>
<keyword evidence="7 14" id="KW-1133">Transmembrane helix</keyword>
<evidence type="ECO:0000256" key="11">
    <source>
        <dbReference type="ARBA" id="ARBA00040810"/>
    </source>
</evidence>
<dbReference type="STRING" id="415747.SAMN03097708_00956"/>